<comment type="caution">
    <text evidence="4">The sequence shown here is derived from an EMBL/GenBank/DDBJ whole genome shotgun (WGS) entry which is preliminary data.</text>
</comment>
<protein>
    <submittedName>
        <fullName evidence="4">Prephenate dehydrogenase/arogenate dehydrogenase family protein</fullName>
    </submittedName>
</protein>
<evidence type="ECO:0000256" key="2">
    <source>
        <dbReference type="SAM" id="Coils"/>
    </source>
</evidence>
<dbReference type="RefSeq" id="WP_308984805.1">
    <property type="nucleotide sequence ID" value="NZ_JARXIC010000010.1"/>
</dbReference>
<feature type="domain" description="Prephenate/arogenate dehydrogenase" evidence="3">
    <location>
        <begin position="3"/>
        <end position="277"/>
    </location>
</feature>
<evidence type="ECO:0000256" key="1">
    <source>
        <dbReference type="ARBA" id="ARBA00023002"/>
    </source>
</evidence>
<accession>A0ABU1AHR7</accession>
<dbReference type="SUPFAM" id="SSF51735">
    <property type="entry name" value="NAD(P)-binding Rossmann-fold domains"/>
    <property type="match status" value="1"/>
</dbReference>
<dbReference type="InterPro" id="IPR036291">
    <property type="entry name" value="NAD(P)-bd_dom_sf"/>
</dbReference>
<dbReference type="InterPro" id="IPR050812">
    <property type="entry name" value="Preph/Arog_dehydrog"/>
</dbReference>
<dbReference type="Pfam" id="PF02153">
    <property type="entry name" value="PDH_N"/>
    <property type="match status" value="1"/>
</dbReference>
<dbReference type="Gene3D" id="1.10.3660.10">
    <property type="entry name" value="6-phosphogluconate dehydrogenase C-terminal like domain"/>
    <property type="match status" value="1"/>
</dbReference>
<name>A0ABU1AHR7_9BACT</name>
<keyword evidence="1" id="KW-0560">Oxidoreductase</keyword>
<dbReference type="PANTHER" id="PTHR21363:SF0">
    <property type="entry name" value="PREPHENATE DEHYDROGENASE [NADP(+)]"/>
    <property type="match status" value="1"/>
</dbReference>
<evidence type="ECO:0000313" key="5">
    <source>
        <dbReference type="Proteomes" id="UP001243717"/>
    </source>
</evidence>
<sequence length="277" mass="30099">MFQQITILGPGLLGASLALALKERGLSQKVHAWSRRPQTRAQALQTSWCDAVFESPSQACAGSELVVICTPVETIVPLLEQIAPSLTPQTLITDVGSTKSLICREARGTHVNFIGSHPMAGSEQTGMAHARADLFDGAACIITPLDEASELDIARLHQLWNAIGMDVSTCTPEKHDEIVAHISHLPHLIASSLCSYLAGKDSTWKQLSGGGLRDSTRVAAGDPTLWKQILEQNREEVLRAIDGFENELHALKTALLDQNTLELVAQLERGKRFRDSL</sequence>
<reference evidence="4 5" key="1">
    <citation type="submission" date="2023-04" db="EMBL/GenBank/DDBJ databases">
        <title>A novel bacteria isolated from coastal sediment.</title>
        <authorList>
            <person name="Liu X.-J."/>
            <person name="Du Z.-J."/>
        </authorList>
    </citation>
    <scope>NUCLEOTIDE SEQUENCE [LARGE SCALE GENOMIC DNA]</scope>
    <source>
        <strain evidence="4 5">SDUM461004</strain>
    </source>
</reference>
<dbReference type="InterPro" id="IPR046826">
    <property type="entry name" value="PDH_N"/>
</dbReference>
<gene>
    <name evidence="4" type="ORF">QEH59_07805</name>
</gene>
<keyword evidence="5" id="KW-1185">Reference proteome</keyword>
<dbReference type="EMBL" id="JARXIC010000010">
    <property type="protein sequence ID" value="MDQ8194325.1"/>
    <property type="molecule type" value="Genomic_DNA"/>
</dbReference>
<dbReference type="Pfam" id="PF20463">
    <property type="entry name" value="PDH_C"/>
    <property type="match status" value="1"/>
</dbReference>
<dbReference type="InterPro" id="IPR003099">
    <property type="entry name" value="Prephen_DH"/>
</dbReference>
<evidence type="ECO:0000259" key="3">
    <source>
        <dbReference type="PROSITE" id="PS51176"/>
    </source>
</evidence>
<dbReference type="PROSITE" id="PS51176">
    <property type="entry name" value="PDH_ADH"/>
    <property type="match status" value="1"/>
</dbReference>
<dbReference type="Proteomes" id="UP001243717">
    <property type="component" value="Unassembled WGS sequence"/>
</dbReference>
<organism evidence="4 5">
    <name type="scientific">Thalassobacterium sedimentorum</name>
    <dbReference type="NCBI Taxonomy" id="3041258"/>
    <lineage>
        <taxon>Bacteria</taxon>
        <taxon>Pseudomonadati</taxon>
        <taxon>Verrucomicrobiota</taxon>
        <taxon>Opitutia</taxon>
        <taxon>Puniceicoccales</taxon>
        <taxon>Coraliomargaritaceae</taxon>
        <taxon>Thalassobacterium</taxon>
    </lineage>
</organism>
<dbReference type="PANTHER" id="PTHR21363">
    <property type="entry name" value="PREPHENATE DEHYDROGENASE"/>
    <property type="match status" value="1"/>
</dbReference>
<dbReference type="InterPro" id="IPR008927">
    <property type="entry name" value="6-PGluconate_DH-like_C_sf"/>
</dbReference>
<keyword evidence="2" id="KW-0175">Coiled coil</keyword>
<feature type="coiled-coil region" evidence="2">
    <location>
        <begin position="227"/>
        <end position="254"/>
    </location>
</feature>
<proteinExistence type="predicted"/>
<dbReference type="SUPFAM" id="SSF48179">
    <property type="entry name" value="6-phosphogluconate dehydrogenase C-terminal domain-like"/>
    <property type="match status" value="1"/>
</dbReference>
<dbReference type="InterPro" id="IPR046825">
    <property type="entry name" value="PDH_C"/>
</dbReference>
<dbReference type="Gene3D" id="3.40.50.720">
    <property type="entry name" value="NAD(P)-binding Rossmann-like Domain"/>
    <property type="match status" value="1"/>
</dbReference>
<evidence type="ECO:0000313" key="4">
    <source>
        <dbReference type="EMBL" id="MDQ8194325.1"/>
    </source>
</evidence>